<dbReference type="EMBL" id="QGLE01000012">
    <property type="protein sequence ID" value="PWR19316.1"/>
    <property type="molecule type" value="Genomic_DNA"/>
</dbReference>
<name>A0A317DZL0_9PROT</name>
<evidence type="ECO:0000313" key="7">
    <source>
        <dbReference type="Proteomes" id="UP000245461"/>
    </source>
</evidence>
<gene>
    <name evidence="6" type="ORF">DKG74_17715</name>
</gene>
<dbReference type="PANTHER" id="PTHR30537:SF3">
    <property type="entry name" value="TRANSCRIPTIONAL REGULATORY PROTEIN"/>
    <property type="match status" value="1"/>
</dbReference>
<accession>A0A317DZL0</accession>
<dbReference type="InterPro" id="IPR058163">
    <property type="entry name" value="LysR-type_TF_proteobact-type"/>
</dbReference>
<evidence type="ECO:0000256" key="2">
    <source>
        <dbReference type="ARBA" id="ARBA00023015"/>
    </source>
</evidence>
<protein>
    <submittedName>
        <fullName evidence="6">LysR family transcriptional regulator</fullName>
    </submittedName>
</protein>
<dbReference type="AlphaFoldDB" id="A0A317DZL0"/>
<dbReference type="PRINTS" id="PR00039">
    <property type="entry name" value="HTHLYSR"/>
</dbReference>
<keyword evidence="4" id="KW-0804">Transcription</keyword>
<dbReference type="PROSITE" id="PS50931">
    <property type="entry name" value="HTH_LYSR"/>
    <property type="match status" value="1"/>
</dbReference>
<dbReference type="Proteomes" id="UP000245461">
    <property type="component" value="Unassembled WGS sequence"/>
</dbReference>
<evidence type="ECO:0000256" key="3">
    <source>
        <dbReference type="ARBA" id="ARBA00023125"/>
    </source>
</evidence>
<keyword evidence="7" id="KW-1185">Reference proteome</keyword>
<dbReference type="Gene3D" id="3.40.190.290">
    <property type="match status" value="1"/>
</dbReference>
<dbReference type="GO" id="GO:0003700">
    <property type="term" value="F:DNA-binding transcription factor activity"/>
    <property type="evidence" value="ECO:0007669"/>
    <property type="project" value="InterPro"/>
</dbReference>
<evidence type="ECO:0000256" key="4">
    <source>
        <dbReference type="ARBA" id="ARBA00023163"/>
    </source>
</evidence>
<dbReference type="RefSeq" id="WP_109907515.1">
    <property type="nucleotide sequence ID" value="NZ_QGLE01000012.1"/>
</dbReference>
<feature type="domain" description="HTH lysR-type" evidence="5">
    <location>
        <begin position="4"/>
        <end position="61"/>
    </location>
</feature>
<dbReference type="Pfam" id="PF00126">
    <property type="entry name" value="HTH_1"/>
    <property type="match status" value="1"/>
</dbReference>
<evidence type="ECO:0000313" key="6">
    <source>
        <dbReference type="EMBL" id="PWR19316.1"/>
    </source>
</evidence>
<comment type="similarity">
    <text evidence="1">Belongs to the LysR transcriptional regulatory family.</text>
</comment>
<dbReference type="Pfam" id="PF03466">
    <property type="entry name" value="LysR_substrate"/>
    <property type="match status" value="1"/>
</dbReference>
<dbReference type="InterPro" id="IPR036388">
    <property type="entry name" value="WH-like_DNA-bd_sf"/>
</dbReference>
<reference evidence="6 7" key="1">
    <citation type="submission" date="2018-05" db="EMBL/GenBank/DDBJ databases">
        <title>Zavarzinia sp. HR-AS.</title>
        <authorList>
            <person name="Lee Y."/>
            <person name="Jeon C.O."/>
        </authorList>
    </citation>
    <scope>NUCLEOTIDE SEQUENCE [LARGE SCALE GENOMIC DNA]</scope>
    <source>
        <strain evidence="6 7">HR-AS</strain>
    </source>
</reference>
<dbReference type="SUPFAM" id="SSF53850">
    <property type="entry name" value="Periplasmic binding protein-like II"/>
    <property type="match status" value="1"/>
</dbReference>
<evidence type="ECO:0000256" key="1">
    <source>
        <dbReference type="ARBA" id="ARBA00009437"/>
    </source>
</evidence>
<dbReference type="PANTHER" id="PTHR30537">
    <property type="entry name" value="HTH-TYPE TRANSCRIPTIONAL REGULATOR"/>
    <property type="match status" value="1"/>
</dbReference>
<dbReference type="InterPro" id="IPR036390">
    <property type="entry name" value="WH_DNA-bd_sf"/>
</dbReference>
<keyword evidence="3" id="KW-0238">DNA-binding</keyword>
<dbReference type="GO" id="GO:0043565">
    <property type="term" value="F:sequence-specific DNA binding"/>
    <property type="evidence" value="ECO:0007669"/>
    <property type="project" value="TreeGrafter"/>
</dbReference>
<dbReference type="SUPFAM" id="SSF46785">
    <property type="entry name" value="Winged helix' DNA-binding domain"/>
    <property type="match status" value="1"/>
</dbReference>
<dbReference type="InterPro" id="IPR005119">
    <property type="entry name" value="LysR_subst-bd"/>
</dbReference>
<dbReference type="InterPro" id="IPR000847">
    <property type="entry name" value="LysR_HTH_N"/>
</dbReference>
<dbReference type="GO" id="GO:0006351">
    <property type="term" value="P:DNA-templated transcription"/>
    <property type="evidence" value="ECO:0007669"/>
    <property type="project" value="TreeGrafter"/>
</dbReference>
<evidence type="ECO:0000259" key="5">
    <source>
        <dbReference type="PROSITE" id="PS50931"/>
    </source>
</evidence>
<dbReference type="OrthoDB" id="7333438at2"/>
<comment type="caution">
    <text evidence="6">The sequence shown here is derived from an EMBL/GenBank/DDBJ whole genome shotgun (WGS) entry which is preliminary data.</text>
</comment>
<dbReference type="Gene3D" id="1.10.10.10">
    <property type="entry name" value="Winged helix-like DNA-binding domain superfamily/Winged helix DNA-binding domain"/>
    <property type="match status" value="1"/>
</dbReference>
<proteinExistence type="inferred from homology"/>
<sequence>MTEPDWDLYRSLLAVLDRGSLSAAARLLGLSQPTLGHHVAALEMALGAPLFTRSPKGLVPTETALALRPHAEAMASAAAALRRTASGGADAPGGVVRVTASEMVGTVILPAMIAGLRRAHPGIVLELSLSDRSEDLLRQEADIAIRMTRPLQGSLLARKIGEIGLGFHASPAYLAREGRPKDMGDLRHHTLIGPDRDIETLRGVIPAGLALTPEMFAIRVDSHVAHLALVEAGAGIGVCQFGIAAAAGLVPVLPDLFRPMMPVWLACHEDLRASRRIAAVFEFLGGALADYVARDAQAMVRTMPPSTRSAAPLVAEAWGEEA</sequence>
<organism evidence="6 7">
    <name type="scientific">Zavarzinia aquatilis</name>
    <dbReference type="NCBI Taxonomy" id="2211142"/>
    <lineage>
        <taxon>Bacteria</taxon>
        <taxon>Pseudomonadati</taxon>
        <taxon>Pseudomonadota</taxon>
        <taxon>Alphaproteobacteria</taxon>
        <taxon>Rhodospirillales</taxon>
        <taxon>Zavarziniaceae</taxon>
        <taxon>Zavarzinia</taxon>
    </lineage>
</organism>
<keyword evidence="2" id="KW-0805">Transcription regulation</keyword>